<dbReference type="GO" id="GO:0032263">
    <property type="term" value="P:GMP salvage"/>
    <property type="evidence" value="ECO:0007669"/>
    <property type="project" value="TreeGrafter"/>
</dbReference>
<gene>
    <name evidence="18" type="primary">hpt</name>
    <name evidence="18" type="ORF">IAA66_04880</name>
</gene>
<evidence type="ECO:0000256" key="2">
    <source>
        <dbReference type="ARBA" id="ARBA00002049"/>
    </source>
</evidence>
<evidence type="ECO:0000256" key="11">
    <source>
        <dbReference type="ARBA" id="ARBA00022726"/>
    </source>
</evidence>
<evidence type="ECO:0000256" key="9">
    <source>
        <dbReference type="ARBA" id="ARBA00022679"/>
    </source>
</evidence>
<dbReference type="EMBL" id="DVFI01000075">
    <property type="protein sequence ID" value="HIQ62907.1"/>
    <property type="molecule type" value="Genomic_DNA"/>
</dbReference>
<dbReference type="FunFam" id="3.40.50.2020:FF:000006">
    <property type="entry name" value="Hypoxanthine phosphoribosyltransferase"/>
    <property type="match status" value="1"/>
</dbReference>
<comment type="pathway">
    <text evidence="5">Purine metabolism; GMP biosynthesis via salvage pathway; GMP from guanine: step 1/1.</text>
</comment>
<name>A0A9D0YVT9_9FIRM</name>
<dbReference type="GO" id="GO:0005829">
    <property type="term" value="C:cytosol"/>
    <property type="evidence" value="ECO:0007669"/>
    <property type="project" value="TreeGrafter"/>
</dbReference>
<evidence type="ECO:0000256" key="7">
    <source>
        <dbReference type="ARBA" id="ARBA00022490"/>
    </source>
</evidence>
<dbReference type="InterPro" id="IPR029057">
    <property type="entry name" value="PRTase-like"/>
</dbReference>
<keyword evidence="13 16" id="KW-0460">Magnesium</keyword>
<evidence type="ECO:0000256" key="5">
    <source>
        <dbReference type="ARBA" id="ARBA00004676"/>
    </source>
</evidence>
<reference evidence="18" key="2">
    <citation type="journal article" date="2021" name="PeerJ">
        <title>Extensive microbial diversity within the chicken gut microbiome revealed by metagenomics and culture.</title>
        <authorList>
            <person name="Gilroy R."/>
            <person name="Ravi A."/>
            <person name="Getino M."/>
            <person name="Pursley I."/>
            <person name="Horton D.L."/>
            <person name="Alikhan N.F."/>
            <person name="Baker D."/>
            <person name="Gharbi K."/>
            <person name="Hall N."/>
            <person name="Watson M."/>
            <person name="Adriaenssens E.M."/>
            <person name="Foster-Nyarko E."/>
            <person name="Jarju S."/>
            <person name="Secka A."/>
            <person name="Antonio M."/>
            <person name="Oren A."/>
            <person name="Chaudhuri R.R."/>
            <person name="La Ragione R."/>
            <person name="Hildebrand F."/>
            <person name="Pallen M.J."/>
        </authorList>
    </citation>
    <scope>NUCLEOTIDE SEQUENCE</scope>
    <source>
        <strain evidence="18">ChiHile30-977</strain>
    </source>
</reference>
<comment type="caution">
    <text evidence="18">The sequence shown here is derived from an EMBL/GenBank/DDBJ whole genome shotgun (WGS) entry which is preliminary data.</text>
</comment>
<dbReference type="CDD" id="cd06223">
    <property type="entry name" value="PRTases_typeI"/>
    <property type="match status" value="1"/>
</dbReference>
<evidence type="ECO:0000313" key="19">
    <source>
        <dbReference type="Proteomes" id="UP000886819"/>
    </source>
</evidence>
<dbReference type="GO" id="GO:0000287">
    <property type="term" value="F:magnesium ion binding"/>
    <property type="evidence" value="ECO:0007669"/>
    <property type="project" value="TreeGrafter"/>
</dbReference>
<comment type="catalytic activity">
    <reaction evidence="15">
        <text>IMP + diphosphate = hypoxanthine + 5-phospho-alpha-D-ribose 1-diphosphate</text>
        <dbReference type="Rhea" id="RHEA:17973"/>
        <dbReference type="ChEBI" id="CHEBI:17368"/>
        <dbReference type="ChEBI" id="CHEBI:33019"/>
        <dbReference type="ChEBI" id="CHEBI:58017"/>
        <dbReference type="ChEBI" id="CHEBI:58053"/>
        <dbReference type="EC" id="2.4.2.8"/>
    </reaction>
    <physiologicalReaction direction="right-to-left" evidence="15">
        <dbReference type="Rhea" id="RHEA:17975"/>
    </physiologicalReaction>
</comment>
<keyword evidence="8 16" id="KW-0328">Glycosyltransferase</keyword>
<evidence type="ECO:0000313" key="18">
    <source>
        <dbReference type="EMBL" id="HIQ62907.1"/>
    </source>
</evidence>
<dbReference type="GO" id="GO:0000166">
    <property type="term" value="F:nucleotide binding"/>
    <property type="evidence" value="ECO:0007669"/>
    <property type="project" value="UniProtKB-KW"/>
</dbReference>
<dbReference type="GO" id="GO:0006166">
    <property type="term" value="P:purine ribonucleoside salvage"/>
    <property type="evidence" value="ECO:0007669"/>
    <property type="project" value="UniProtKB-KW"/>
</dbReference>
<evidence type="ECO:0000256" key="8">
    <source>
        <dbReference type="ARBA" id="ARBA00022676"/>
    </source>
</evidence>
<dbReference type="InterPro" id="IPR050408">
    <property type="entry name" value="HGPRT"/>
</dbReference>
<protein>
    <recommendedName>
        <fullName evidence="16">Hypoxanthine phosphoribosyltransferase</fullName>
        <ecNumber evidence="16">2.4.2.8</ecNumber>
    </recommendedName>
</protein>
<comment type="pathway">
    <text evidence="4 16">Purine metabolism; IMP biosynthesis via salvage pathway; IMP from hypoxanthine: step 1/1.</text>
</comment>
<dbReference type="GO" id="GO:0032264">
    <property type="term" value="P:IMP salvage"/>
    <property type="evidence" value="ECO:0007669"/>
    <property type="project" value="TreeGrafter"/>
</dbReference>
<dbReference type="GO" id="GO:0004422">
    <property type="term" value="F:hypoxanthine phosphoribosyltransferase activity"/>
    <property type="evidence" value="ECO:0007669"/>
    <property type="project" value="InterPro"/>
</dbReference>
<dbReference type="Gene3D" id="3.40.50.2020">
    <property type="match status" value="1"/>
</dbReference>
<evidence type="ECO:0000256" key="3">
    <source>
        <dbReference type="ARBA" id="ARBA00004496"/>
    </source>
</evidence>
<evidence type="ECO:0000256" key="14">
    <source>
        <dbReference type="ARBA" id="ARBA00048811"/>
    </source>
</evidence>
<keyword evidence="7 16" id="KW-0963">Cytoplasm</keyword>
<keyword evidence="12 16" id="KW-0547">Nucleotide-binding</keyword>
<organism evidence="18 19">
    <name type="scientific">Candidatus Avichristensenella intestinipullorum</name>
    <dbReference type="NCBI Taxonomy" id="2840693"/>
    <lineage>
        <taxon>Bacteria</taxon>
        <taxon>Bacillati</taxon>
        <taxon>Bacillota</taxon>
        <taxon>Clostridia</taxon>
        <taxon>Candidatus Avichristensenella</taxon>
    </lineage>
</organism>
<evidence type="ECO:0000256" key="15">
    <source>
        <dbReference type="ARBA" id="ARBA00049402"/>
    </source>
</evidence>
<evidence type="ECO:0000256" key="6">
    <source>
        <dbReference type="ARBA" id="ARBA00008391"/>
    </source>
</evidence>
<evidence type="ECO:0000256" key="1">
    <source>
        <dbReference type="ARBA" id="ARBA00001946"/>
    </source>
</evidence>
<evidence type="ECO:0000256" key="13">
    <source>
        <dbReference type="ARBA" id="ARBA00022842"/>
    </source>
</evidence>
<evidence type="ECO:0000256" key="16">
    <source>
        <dbReference type="RuleBase" id="RU364099"/>
    </source>
</evidence>
<dbReference type="InterPro" id="IPR000836">
    <property type="entry name" value="PRTase_dom"/>
</dbReference>
<evidence type="ECO:0000256" key="12">
    <source>
        <dbReference type="ARBA" id="ARBA00022741"/>
    </source>
</evidence>
<dbReference type="Proteomes" id="UP000886819">
    <property type="component" value="Unassembled WGS sequence"/>
</dbReference>
<dbReference type="Pfam" id="PF00156">
    <property type="entry name" value="Pribosyltran"/>
    <property type="match status" value="1"/>
</dbReference>
<dbReference type="GO" id="GO:0006178">
    <property type="term" value="P:guanine salvage"/>
    <property type="evidence" value="ECO:0007669"/>
    <property type="project" value="TreeGrafter"/>
</dbReference>
<dbReference type="EC" id="2.4.2.8" evidence="16"/>
<comment type="cofactor">
    <cofactor evidence="1 16">
        <name>Mg(2+)</name>
        <dbReference type="ChEBI" id="CHEBI:18420"/>
    </cofactor>
</comment>
<dbReference type="SUPFAM" id="SSF53271">
    <property type="entry name" value="PRTase-like"/>
    <property type="match status" value="1"/>
</dbReference>
<dbReference type="GO" id="GO:0046100">
    <property type="term" value="P:hypoxanthine metabolic process"/>
    <property type="evidence" value="ECO:0007669"/>
    <property type="project" value="TreeGrafter"/>
</dbReference>
<comment type="function">
    <text evidence="2">Purine salvage pathway enzyme that catalyzes the transfer of the ribosyl-5-phosphate group from 5-phospho-alpha-D-ribose 1-diphosphate (PRPP) to the N9 position of the 6-oxopurines hypoxanthine and guanine to form the corresponding ribonucleotides IMP (inosine 5'-monophosphate) and GMP (guanosine 5'-monophosphate), with the release of PPi.</text>
</comment>
<comment type="similarity">
    <text evidence="6 16">Belongs to the purine/pyrimidine phosphoribosyltransferase family.</text>
</comment>
<dbReference type="PANTHER" id="PTHR43340">
    <property type="entry name" value="HYPOXANTHINE-GUANINE PHOSPHORIBOSYLTRANSFERASE"/>
    <property type="match status" value="1"/>
</dbReference>
<reference evidence="18" key="1">
    <citation type="submission" date="2020-10" db="EMBL/GenBank/DDBJ databases">
        <authorList>
            <person name="Gilroy R."/>
        </authorList>
    </citation>
    <scope>NUCLEOTIDE SEQUENCE</scope>
    <source>
        <strain evidence="18">ChiHile30-977</strain>
    </source>
</reference>
<accession>A0A9D0YVT9</accession>
<dbReference type="GO" id="GO:0052657">
    <property type="term" value="F:guanine phosphoribosyltransferase activity"/>
    <property type="evidence" value="ECO:0007669"/>
    <property type="project" value="UniProtKB-ARBA"/>
</dbReference>
<keyword evidence="11 16" id="KW-0660">Purine salvage</keyword>
<keyword evidence="9 16" id="KW-0808">Transferase</keyword>
<evidence type="ECO:0000256" key="4">
    <source>
        <dbReference type="ARBA" id="ARBA00004669"/>
    </source>
</evidence>
<evidence type="ECO:0000259" key="17">
    <source>
        <dbReference type="Pfam" id="PF00156"/>
    </source>
</evidence>
<sequence>MLNAAQSPLYRDLERILLTREQIRRRIDEIGEALTRDFQGKDLVCVCILKGAAPFFSDMIRAIDLPLRVDFMSISSYGSATKSSGVVRILKDLDRDIVGQHVLIIEDIVDSGLTLSFLKQNLLARGAASLSVCTLLDKPGRRKVALTPDYCGFEIEDAFVVGYGLDYAERYRNLPDIGVLKPEVYTS</sequence>
<keyword evidence="10 16" id="KW-0479">Metal-binding</keyword>
<comment type="subcellular location">
    <subcellularLocation>
        <location evidence="3 16">Cytoplasm</location>
    </subcellularLocation>
</comment>
<dbReference type="AlphaFoldDB" id="A0A9D0YVT9"/>
<dbReference type="NCBIfam" id="TIGR01203">
    <property type="entry name" value="HGPRTase"/>
    <property type="match status" value="1"/>
</dbReference>
<evidence type="ECO:0000256" key="10">
    <source>
        <dbReference type="ARBA" id="ARBA00022723"/>
    </source>
</evidence>
<proteinExistence type="inferred from homology"/>
<dbReference type="PANTHER" id="PTHR43340:SF1">
    <property type="entry name" value="HYPOXANTHINE PHOSPHORIBOSYLTRANSFERASE"/>
    <property type="match status" value="1"/>
</dbReference>
<dbReference type="InterPro" id="IPR005904">
    <property type="entry name" value="Hxn_phspho_trans"/>
</dbReference>
<comment type="catalytic activity">
    <reaction evidence="14">
        <text>GMP + diphosphate = guanine + 5-phospho-alpha-D-ribose 1-diphosphate</text>
        <dbReference type="Rhea" id="RHEA:25424"/>
        <dbReference type="ChEBI" id="CHEBI:16235"/>
        <dbReference type="ChEBI" id="CHEBI:33019"/>
        <dbReference type="ChEBI" id="CHEBI:58017"/>
        <dbReference type="ChEBI" id="CHEBI:58115"/>
        <dbReference type="EC" id="2.4.2.8"/>
    </reaction>
    <physiologicalReaction direction="right-to-left" evidence="14">
        <dbReference type="Rhea" id="RHEA:25426"/>
    </physiologicalReaction>
</comment>
<feature type="domain" description="Phosphoribosyltransferase" evidence="17">
    <location>
        <begin position="21"/>
        <end position="167"/>
    </location>
</feature>